<reference evidence="1 2" key="1">
    <citation type="submission" date="2020-08" db="EMBL/GenBank/DDBJ databases">
        <title>Genome public.</title>
        <authorList>
            <person name="Liu C."/>
            <person name="Sun Q."/>
        </authorList>
    </citation>
    <scope>NUCLEOTIDE SEQUENCE [LARGE SCALE GENOMIC DNA]</scope>
    <source>
        <strain evidence="1 2">M2</strain>
    </source>
</reference>
<evidence type="ECO:0000313" key="2">
    <source>
        <dbReference type="Proteomes" id="UP000641741"/>
    </source>
</evidence>
<proteinExistence type="predicted"/>
<accession>A0ABR7GN58</accession>
<dbReference type="EMBL" id="JACOPK010000005">
    <property type="protein sequence ID" value="MBC5695758.1"/>
    <property type="molecule type" value="Genomic_DNA"/>
</dbReference>
<evidence type="ECO:0000313" key="1">
    <source>
        <dbReference type="EMBL" id="MBC5695758.1"/>
    </source>
</evidence>
<keyword evidence="2" id="KW-1185">Reference proteome</keyword>
<sequence>MPSEQDIPLYTTDPTTGEFVPVENGQYLSPAEIERRRYFQKKKQQQAIRHAANDERTRKFGNFTFCRYTLSAPFWADMSNADLVRLFYLSTCMLYKRDTLYYSNGRQLTADSLPEVLQTSESTCRRFLAEMEQQGYLQIEDGAVIMNTEYFARQSIRHWIGDDRSFIRVYHNAYRYLYRQLKNKQRGQLAYLIRMIPYLHEERNIVCANTFAHDADRITPLDDKRICEAVEYNPNQSARLMKDLQALHLENGQPAFIYNAEQRCFIVHPALFYEGDAQGAVLRDMNENHENA</sequence>
<name>A0ABR7GN58_9FIRM</name>
<dbReference type="RefSeq" id="WP_186969964.1">
    <property type="nucleotide sequence ID" value="NZ_JACOPK010000005.1"/>
</dbReference>
<organism evidence="1 2">
    <name type="scientific">Agathobaculum hominis</name>
    <dbReference type="NCBI Taxonomy" id="2763014"/>
    <lineage>
        <taxon>Bacteria</taxon>
        <taxon>Bacillati</taxon>
        <taxon>Bacillota</taxon>
        <taxon>Clostridia</taxon>
        <taxon>Eubacteriales</taxon>
        <taxon>Butyricicoccaceae</taxon>
        <taxon>Agathobaculum</taxon>
    </lineage>
</organism>
<dbReference type="InterPro" id="IPR036390">
    <property type="entry name" value="WH_DNA-bd_sf"/>
</dbReference>
<dbReference type="Proteomes" id="UP000641741">
    <property type="component" value="Unassembled WGS sequence"/>
</dbReference>
<protein>
    <submittedName>
        <fullName evidence="1">Uncharacterized protein</fullName>
    </submittedName>
</protein>
<dbReference type="SUPFAM" id="SSF46785">
    <property type="entry name" value="Winged helix' DNA-binding domain"/>
    <property type="match status" value="1"/>
</dbReference>
<gene>
    <name evidence="1" type="ORF">H8S02_07335</name>
</gene>
<comment type="caution">
    <text evidence="1">The sequence shown here is derived from an EMBL/GenBank/DDBJ whole genome shotgun (WGS) entry which is preliminary data.</text>
</comment>